<protein>
    <submittedName>
        <fullName evidence="1">Uncharacterized protein</fullName>
    </submittedName>
</protein>
<dbReference type="Proteomes" id="UP001396334">
    <property type="component" value="Unassembled WGS sequence"/>
</dbReference>
<sequence>MAPASLGIANPPTIAYLSPSRSQVRSHRFLQSWFLVKTTVRRSMKGFLSGGQQLYLRNYDIEGRSEPYLVTKVYVGFPNPTKSFWIENQQRPIPNQSSSLLKLTRSRNNSDSVKSFPWKEAENLLLEKLIIAGHKALKLSLISKKKHRSLEAFRSSKVYTPFWEGLRSEMTNLGSKFVSAHLAI</sequence>
<dbReference type="EMBL" id="JBBPBN010000013">
    <property type="protein sequence ID" value="KAK9026474.1"/>
    <property type="molecule type" value="Genomic_DNA"/>
</dbReference>
<proteinExistence type="predicted"/>
<evidence type="ECO:0000313" key="2">
    <source>
        <dbReference type="Proteomes" id="UP001396334"/>
    </source>
</evidence>
<comment type="caution">
    <text evidence="1">The sequence shown here is derived from an EMBL/GenBank/DDBJ whole genome shotgun (WGS) entry which is preliminary data.</text>
</comment>
<keyword evidence="2" id="KW-1185">Reference proteome</keyword>
<organism evidence="1 2">
    <name type="scientific">Hibiscus sabdariffa</name>
    <name type="common">roselle</name>
    <dbReference type="NCBI Taxonomy" id="183260"/>
    <lineage>
        <taxon>Eukaryota</taxon>
        <taxon>Viridiplantae</taxon>
        <taxon>Streptophyta</taxon>
        <taxon>Embryophyta</taxon>
        <taxon>Tracheophyta</taxon>
        <taxon>Spermatophyta</taxon>
        <taxon>Magnoliopsida</taxon>
        <taxon>eudicotyledons</taxon>
        <taxon>Gunneridae</taxon>
        <taxon>Pentapetalae</taxon>
        <taxon>rosids</taxon>
        <taxon>malvids</taxon>
        <taxon>Malvales</taxon>
        <taxon>Malvaceae</taxon>
        <taxon>Malvoideae</taxon>
        <taxon>Hibiscus</taxon>
    </lineage>
</organism>
<name>A0ABR2SMW3_9ROSI</name>
<accession>A0ABR2SMW3</accession>
<reference evidence="1 2" key="1">
    <citation type="journal article" date="2024" name="G3 (Bethesda)">
        <title>Genome assembly of Hibiscus sabdariffa L. provides insights into metabolisms of medicinal natural products.</title>
        <authorList>
            <person name="Kim T."/>
        </authorList>
    </citation>
    <scope>NUCLEOTIDE SEQUENCE [LARGE SCALE GENOMIC DNA]</scope>
    <source>
        <strain evidence="1">TK-2024</strain>
        <tissue evidence="1">Old leaves</tissue>
    </source>
</reference>
<gene>
    <name evidence="1" type="ORF">V6N11_039312</name>
</gene>
<evidence type="ECO:0000313" key="1">
    <source>
        <dbReference type="EMBL" id="KAK9026474.1"/>
    </source>
</evidence>